<dbReference type="InterPro" id="IPR041588">
    <property type="entry name" value="Integrase_H2C2"/>
</dbReference>
<feature type="region of interest" description="Disordered" evidence="1">
    <location>
        <begin position="296"/>
        <end position="315"/>
    </location>
</feature>
<dbReference type="GO" id="GO:0015074">
    <property type="term" value="P:DNA integration"/>
    <property type="evidence" value="ECO:0007669"/>
    <property type="project" value="InterPro"/>
</dbReference>
<feature type="compositionally biased region" description="Basic and acidic residues" evidence="1">
    <location>
        <begin position="300"/>
        <end position="315"/>
    </location>
</feature>
<feature type="region of interest" description="Disordered" evidence="1">
    <location>
        <begin position="568"/>
        <end position="592"/>
    </location>
</feature>
<evidence type="ECO:0000313" key="5">
    <source>
        <dbReference type="Proteomes" id="UP000242715"/>
    </source>
</evidence>
<dbReference type="Gene3D" id="3.30.70.270">
    <property type="match status" value="1"/>
</dbReference>
<sequence>MAVANHEFVGENNPPNHQNQSDGVETSVTPESSAAHAQATPLDVPPPHQPPQPEDPLVVPQVPQGAPMEVVMAALVNTINRQGQILREQADNMRGQNELIREQNRRIRAVEDSRAASKISRSVRRQRSPTPENYRSRSRSRSPRPAPRRNQADNMRGQNELIREQNRRIRAVEDSRAASKISRSVRRQRSPTPENYRSRSRSRSPRPAPRRNVERPLSPPRDNPRRKNHSPPQRNNHNSPPRNKRSPPRRNNRSPPKNGEAAARGGNVCHSPRRESPGSGDERHRGPLSRRIMDIPLPRGLEKPPTLDKYDGTIDPDEHVQSVETALDYGNLRGSIKCKLFSLSLVQGASTWWRNLPPGSIDSWEELCRMFTAHFTTSRRHPKTVASLKAIIQGPEESLRSYIERFNKVSVEVEATDKMKLYLLEEGLREGTKFQEAVGIVEASEVRRPRNFEVGGPSSQREERRGDEKKREGGKVKEAKPPKSQFTYHTPLNAPRDRILSEISSAEFKSAGIRFPKQLPAKPNVDKKKFCHFHKSYGHVTDDCVHLKDVIEILIQKGYARQYIDEQPRATNNAPRQNQLAVDPASPEQPVEEENRIIGGVALAISRPEDFLHLPNNEEKEALDYLAAHLDGSWENFPGVLVISGGGFNPVTIGSIKRKFDELEKASPVGEIKITEVNESSVPLAFYREESKMANFDVKRILVDQGSSYDIMYSGLFKVLQLIEENLVPYVGSDLQGFNGSTTKPWGYVDMIVTFGENKAMKSVKVKFLVVDCPSLYNCIIGRPTLAELFAVSSTIHLKLKYYTKDGQVATINGDIEAARRCFETASKNLNSEVTPKKKKEETKMPGVNSISTEDTVELDARTSKKERKQEKKAIKDDLLIKENFRPIPDGEFELVPLGDDPTKGVKIGADLPDLVKRQLKACLRESAELFSWSAAEMPGIDPEIACHQLTIDPMASAVVQRRRKQSPEKAEAARKAVKDLLEANFIAEAQACPKDAYPLPNIDKLVDNSSGFKLLSFMDAYSGATYQRMMNKVFHNEIGDMLEVYMDDMIVKFEEEIDHTVHLRRVFDQARKFNMRKETTFEWTEECEGALQHLKRALSEPPILTRQVEGEKLYLYLAVASEAISAVLIRETKQRQKPVYFVSRALQGPELRYLQIENIALAVIMAARKLRYYFLAHSIVIRIDQPVKQLLARPYMVGRMLKWSLELAEFDISFESRKALKAQVLADFVAEMTTSMTSEKNKWTIFVDGSSNSQGSRADIILENGDGVLIEVSLGLSFPTTNNQAEYEAFIAGLRLAEDMGAEEIKIFTDSQLVASQVSGEYQTKEERLLEYLNLVKTKLAKFKETEVKHVPREHNARADVLSKLASTRRKKAGNQSLIQETLTKPSIEKAVEVMHICAIDDQSWMALVYNFLKSNTLPADAKEATKIRKRACSYILLNDKLYRRGFSIPLLKCVEETRVEFILQEIHEGINGQHIGGRSLARKALRAGYYWPTMQNDARDHVLKCDKCQRHGDMHIAPANELKTLISPWPFAWWGMNILGPFPTAARQVKYLIVAVNYFTKWIEAEPLAKIGASHILRFFKRNVLARFGIPQVVVTDNGTQFTNKKVQEFLAAIGTTQHFTSVELAQTNGQAEAVNRVILRGLRRRMGASKGNWTEIEYPHEEDINDELLREVLDLVEELRTGASLREATLKQKIAARHDKRVIKREFEVGSLVLRRNQKDSREGKLAANWEEPYRVRAKTENGAYHLEDLYGKEIPRTWNAEKLKQYYS</sequence>
<feature type="region of interest" description="Disordered" evidence="1">
    <location>
        <begin position="110"/>
        <end position="291"/>
    </location>
</feature>
<dbReference type="CDD" id="cd09279">
    <property type="entry name" value="RNase_HI_like"/>
    <property type="match status" value="1"/>
</dbReference>
<dbReference type="InterPro" id="IPR005162">
    <property type="entry name" value="Retrotrans_gag_dom"/>
</dbReference>
<dbReference type="SUPFAM" id="SSF53098">
    <property type="entry name" value="Ribonuclease H-like"/>
    <property type="match status" value="2"/>
</dbReference>
<organism evidence="4 5">
    <name type="scientific">Trifolium subterraneum</name>
    <name type="common">Subterranean clover</name>
    <dbReference type="NCBI Taxonomy" id="3900"/>
    <lineage>
        <taxon>Eukaryota</taxon>
        <taxon>Viridiplantae</taxon>
        <taxon>Streptophyta</taxon>
        <taxon>Embryophyta</taxon>
        <taxon>Tracheophyta</taxon>
        <taxon>Spermatophyta</taxon>
        <taxon>Magnoliopsida</taxon>
        <taxon>eudicotyledons</taxon>
        <taxon>Gunneridae</taxon>
        <taxon>Pentapetalae</taxon>
        <taxon>rosids</taxon>
        <taxon>fabids</taxon>
        <taxon>Fabales</taxon>
        <taxon>Fabaceae</taxon>
        <taxon>Papilionoideae</taxon>
        <taxon>50 kb inversion clade</taxon>
        <taxon>NPAAA clade</taxon>
        <taxon>Hologalegina</taxon>
        <taxon>IRL clade</taxon>
        <taxon>Trifolieae</taxon>
        <taxon>Trifolium</taxon>
    </lineage>
</organism>
<gene>
    <name evidence="4" type="ORF">TSUD_151140</name>
</gene>
<dbReference type="InterPro" id="IPR036397">
    <property type="entry name" value="RNaseH_sf"/>
</dbReference>
<dbReference type="GO" id="GO:0004523">
    <property type="term" value="F:RNA-DNA hybrid ribonuclease activity"/>
    <property type="evidence" value="ECO:0007669"/>
    <property type="project" value="InterPro"/>
</dbReference>
<dbReference type="InterPro" id="IPR002156">
    <property type="entry name" value="RNaseH_domain"/>
</dbReference>
<evidence type="ECO:0000259" key="3">
    <source>
        <dbReference type="PROSITE" id="PS50994"/>
    </source>
</evidence>
<name>A0A2Z6LYV1_TRISU</name>
<dbReference type="Gene3D" id="3.30.420.10">
    <property type="entry name" value="Ribonuclease H-like superfamily/Ribonuclease H"/>
    <property type="match status" value="2"/>
</dbReference>
<evidence type="ECO:0000313" key="4">
    <source>
        <dbReference type="EMBL" id="GAU25214.1"/>
    </source>
</evidence>
<feature type="compositionally biased region" description="Basic and acidic residues" evidence="1">
    <location>
        <begin position="272"/>
        <end position="285"/>
    </location>
</feature>
<feature type="compositionally biased region" description="Basic and acidic residues" evidence="1">
    <location>
        <begin position="161"/>
        <end position="177"/>
    </location>
</feature>
<dbReference type="PROSITE" id="PS50994">
    <property type="entry name" value="INTEGRASE"/>
    <property type="match status" value="1"/>
</dbReference>
<dbReference type="Pfam" id="PF03732">
    <property type="entry name" value="Retrotrans_gag"/>
    <property type="match status" value="1"/>
</dbReference>
<accession>A0A2Z6LYV1</accession>
<dbReference type="OrthoDB" id="2016337at2759"/>
<feature type="compositionally biased region" description="Polar residues" evidence="1">
    <location>
        <begin position="569"/>
        <end position="580"/>
    </location>
</feature>
<dbReference type="Pfam" id="PF13456">
    <property type="entry name" value="RVT_3"/>
    <property type="match status" value="1"/>
</dbReference>
<feature type="domain" description="Integrase catalytic" evidence="3">
    <location>
        <begin position="1528"/>
        <end position="1701"/>
    </location>
</feature>
<feature type="region of interest" description="Disordered" evidence="1">
    <location>
        <begin position="451"/>
        <end position="491"/>
    </location>
</feature>
<dbReference type="SUPFAM" id="SSF56672">
    <property type="entry name" value="DNA/RNA polymerases"/>
    <property type="match status" value="1"/>
</dbReference>
<reference evidence="5" key="1">
    <citation type="journal article" date="2017" name="Front. Plant Sci.">
        <title>Climate Clever Clovers: New Paradigm to Reduce the Environmental Footprint of Ruminants by Breeding Low Methanogenic Forages Utilizing Haplotype Variation.</title>
        <authorList>
            <person name="Kaur P."/>
            <person name="Appels R."/>
            <person name="Bayer P.E."/>
            <person name="Keeble-Gagnere G."/>
            <person name="Wang J."/>
            <person name="Hirakawa H."/>
            <person name="Shirasawa K."/>
            <person name="Vercoe P."/>
            <person name="Stefanova K."/>
            <person name="Durmic Z."/>
            <person name="Nichols P."/>
            <person name="Revell C."/>
            <person name="Isobe S.N."/>
            <person name="Edwards D."/>
            <person name="Erskine W."/>
        </authorList>
    </citation>
    <scope>NUCLEOTIDE SEQUENCE [LARGE SCALE GENOMIC DNA]</scope>
    <source>
        <strain evidence="5">cv. Daliak</strain>
    </source>
</reference>
<dbReference type="InterPro" id="IPR001584">
    <property type="entry name" value="Integrase_cat-core"/>
</dbReference>
<dbReference type="EMBL" id="DF973306">
    <property type="protein sequence ID" value="GAU25214.1"/>
    <property type="molecule type" value="Genomic_DNA"/>
</dbReference>
<evidence type="ECO:0000259" key="2">
    <source>
        <dbReference type="PROSITE" id="PS50879"/>
    </source>
</evidence>
<dbReference type="InterPro" id="IPR041577">
    <property type="entry name" value="RT_RNaseH_2"/>
</dbReference>
<proteinExistence type="predicted"/>
<dbReference type="InterPro" id="IPR012337">
    <property type="entry name" value="RNaseH-like_sf"/>
</dbReference>
<dbReference type="PANTHER" id="PTHR48475">
    <property type="entry name" value="RIBONUCLEASE H"/>
    <property type="match status" value="1"/>
</dbReference>
<keyword evidence="5" id="KW-1185">Reference proteome</keyword>
<feature type="compositionally biased region" description="Polar residues" evidence="1">
    <location>
        <begin position="13"/>
        <end position="32"/>
    </location>
</feature>
<feature type="compositionally biased region" description="Basic residues" evidence="1">
    <location>
        <begin position="242"/>
        <end position="252"/>
    </location>
</feature>
<dbReference type="Pfam" id="PF00665">
    <property type="entry name" value="rve"/>
    <property type="match status" value="1"/>
</dbReference>
<dbReference type="Pfam" id="PF17919">
    <property type="entry name" value="RT_RNaseH_2"/>
    <property type="match status" value="1"/>
</dbReference>
<feature type="domain" description="RNase H type-1" evidence="2">
    <location>
        <begin position="1240"/>
        <end position="1369"/>
    </location>
</feature>
<dbReference type="Proteomes" id="UP000242715">
    <property type="component" value="Unassembled WGS sequence"/>
</dbReference>
<dbReference type="InterPro" id="IPR043128">
    <property type="entry name" value="Rev_trsase/Diguanyl_cyclase"/>
</dbReference>
<feature type="compositionally biased region" description="Basic and acidic residues" evidence="1">
    <location>
        <begin position="460"/>
        <end position="481"/>
    </location>
</feature>
<dbReference type="InterPro" id="IPR043502">
    <property type="entry name" value="DNA/RNA_pol_sf"/>
</dbReference>
<feature type="compositionally biased region" description="Pro residues" evidence="1">
    <location>
        <begin position="43"/>
        <end position="54"/>
    </location>
</feature>
<protein>
    <submittedName>
        <fullName evidence="4">Uncharacterized protein</fullName>
    </submittedName>
</protein>
<dbReference type="PROSITE" id="PS50879">
    <property type="entry name" value="RNASE_H_1"/>
    <property type="match status" value="1"/>
</dbReference>
<dbReference type="Pfam" id="PF17921">
    <property type="entry name" value="Integrase_H2C2"/>
    <property type="match status" value="1"/>
</dbReference>
<dbReference type="CDD" id="cd00303">
    <property type="entry name" value="retropepsin_like"/>
    <property type="match status" value="1"/>
</dbReference>
<evidence type="ECO:0000256" key="1">
    <source>
        <dbReference type="SAM" id="MobiDB-lite"/>
    </source>
</evidence>
<dbReference type="PANTHER" id="PTHR48475:SF1">
    <property type="entry name" value="RNASE H TYPE-1 DOMAIN-CONTAINING PROTEIN"/>
    <property type="match status" value="1"/>
</dbReference>
<dbReference type="GO" id="GO:0003676">
    <property type="term" value="F:nucleic acid binding"/>
    <property type="evidence" value="ECO:0007669"/>
    <property type="project" value="InterPro"/>
</dbReference>
<dbReference type="Gene3D" id="1.10.340.70">
    <property type="match status" value="1"/>
</dbReference>
<feature type="region of interest" description="Disordered" evidence="1">
    <location>
        <begin position="1"/>
        <end position="61"/>
    </location>
</feature>